<comment type="caution">
    <text evidence="5">The sequence shown here is derived from an EMBL/GenBank/DDBJ whole genome shotgun (WGS) entry which is preliminary data.</text>
</comment>
<dbReference type="InterPro" id="IPR020568">
    <property type="entry name" value="Ribosomal_Su5_D2-typ_SF"/>
</dbReference>
<dbReference type="InterPro" id="IPR020569">
    <property type="entry name" value="UPF0029_Impact_CS"/>
</dbReference>
<protein>
    <submittedName>
        <fullName evidence="5">Uncharacterized protein</fullName>
    </submittedName>
</protein>
<dbReference type="Pfam" id="PF01205">
    <property type="entry name" value="Impact_N"/>
    <property type="match status" value="1"/>
</dbReference>
<gene>
    <name evidence="5" type="ORF">NLJ89_g5700</name>
</gene>
<evidence type="ECO:0000259" key="3">
    <source>
        <dbReference type="Pfam" id="PF01205"/>
    </source>
</evidence>
<dbReference type="AlphaFoldDB" id="A0A9W8MVC9"/>
<dbReference type="PROSITE" id="PS00910">
    <property type="entry name" value="UPF0029"/>
    <property type="match status" value="1"/>
</dbReference>
<dbReference type="GO" id="GO:0006446">
    <property type="term" value="P:regulation of translational initiation"/>
    <property type="evidence" value="ECO:0007669"/>
    <property type="project" value="TreeGrafter"/>
</dbReference>
<dbReference type="InterPro" id="IPR003615">
    <property type="entry name" value="HNH_nuc"/>
</dbReference>
<organism evidence="5 6">
    <name type="scientific">Agrocybe chaxingu</name>
    <dbReference type="NCBI Taxonomy" id="84603"/>
    <lineage>
        <taxon>Eukaryota</taxon>
        <taxon>Fungi</taxon>
        <taxon>Dikarya</taxon>
        <taxon>Basidiomycota</taxon>
        <taxon>Agaricomycotina</taxon>
        <taxon>Agaricomycetes</taxon>
        <taxon>Agaricomycetidae</taxon>
        <taxon>Agaricales</taxon>
        <taxon>Agaricineae</taxon>
        <taxon>Strophariaceae</taxon>
        <taxon>Agrocybe</taxon>
    </lineage>
</organism>
<evidence type="ECO:0000313" key="5">
    <source>
        <dbReference type="EMBL" id="KAJ3508536.1"/>
    </source>
</evidence>
<dbReference type="InterPro" id="IPR023582">
    <property type="entry name" value="Impact"/>
</dbReference>
<dbReference type="PANTHER" id="PTHR16301:SF25">
    <property type="entry name" value="PROTEIN IMPACT"/>
    <property type="match status" value="1"/>
</dbReference>
<evidence type="ECO:0000259" key="4">
    <source>
        <dbReference type="Pfam" id="PF13391"/>
    </source>
</evidence>
<dbReference type="Proteomes" id="UP001148786">
    <property type="component" value="Unassembled WGS sequence"/>
</dbReference>
<dbReference type="Gene3D" id="3.30.230.30">
    <property type="entry name" value="Impact, N-terminal domain"/>
    <property type="match status" value="1"/>
</dbReference>
<feature type="region of interest" description="Disordered" evidence="2">
    <location>
        <begin position="437"/>
        <end position="479"/>
    </location>
</feature>
<dbReference type="GO" id="GO:0140469">
    <property type="term" value="P:GCN2-mediated signaling"/>
    <property type="evidence" value="ECO:0007669"/>
    <property type="project" value="TreeGrafter"/>
</dbReference>
<keyword evidence="6" id="KW-1185">Reference proteome</keyword>
<dbReference type="GO" id="GO:0005737">
    <property type="term" value="C:cytoplasm"/>
    <property type="evidence" value="ECO:0007669"/>
    <property type="project" value="TreeGrafter"/>
</dbReference>
<dbReference type="InterPro" id="IPR001498">
    <property type="entry name" value="Impact_N"/>
</dbReference>
<feature type="domain" description="Impact N-terminal" evidence="3">
    <location>
        <begin position="287"/>
        <end position="404"/>
    </location>
</feature>
<dbReference type="SUPFAM" id="SSF54211">
    <property type="entry name" value="Ribosomal protein S5 domain 2-like"/>
    <property type="match status" value="1"/>
</dbReference>
<evidence type="ECO:0000256" key="1">
    <source>
        <dbReference type="ARBA" id="ARBA00007665"/>
    </source>
</evidence>
<accession>A0A9W8MVC9</accession>
<evidence type="ECO:0000313" key="6">
    <source>
        <dbReference type="Proteomes" id="UP001148786"/>
    </source>
</evidence>
<dbReference type="InterPro" id="IPR036956">
    <property type="entry name" value="Impact_N_sf"/>
</dbReference>
<dbReference type="Pfam" id="PF13391">
    <property type="entry name" value="HNH_2"/>
    <property type="match status" value="1"/>
</dbReference>
<dbReference type="EMBL" id="JANKHO010000553">
    <property type="protein sequence ID" value="KAJ3508536.1"/>
    <property type="molecule type" value="Genomic_DNA"/>
</dbReference>
<evidence type="ECO:0000256" key="2">
    <source>
        <dbReference type="SAM" id="MobiDB-lite"/>
    </source>
</evidence>
<proteinExistence type="inferred from homology"/>
<feature type="domain" description="HNH nuclease" evidence="4">
    <location>
        <begin position="92"/>
        <end position="192"/>
    </location>
</feature>
<reference evidence="5" key="1">
    <citation type="submission" date="2022-07" db="EMBL/GenBank/DDBJ databases">
        <title>Genome Sequence of Agrocybe chaxingu.</title>
        <authorList>
            <person name="Buettner E."/>
        </authorList>
    </citation>
    <scope>NUCLEOTIDE SEQUENCE</scope>
    <source>
        <strain evidence="5">MP-N11</strain>
    </source>
</reference>
<sequence length="505" mass="56670">MTESISDLGRRYVAVVLHVAQDSGGDAVVGVARAWLDYLFHPMLAIFKREKPEPSSSQTPTLDDSSSVILGASRGLQVSLREQVFTRDRRQCVLTGTLDAGTVWADLEASIPTNPRLGILAAAHILPYCFNNFQEDCRRELKDAARTWDMLKSWTCLDLNKLAGEKMMQPRNAILLNSVEHLLFGKFALYFDKDAFPSDENKYKVRFPKQTMLSNGERSPDLDVLFVANNGIPCPDPEFLRIHAAFAKSFTYRVLLSMWSLLREMRRNYRGKPQPEPLATSQEVRDRGSIFVGNIYRATTPDEAQARVKHLKHFVHRSRKATHEIAAWRCMVLKPGRTGLDGPDDFELKQGSKDDGESWAGGKVLKVMQNMAVIDAVVIVSRWYGGTMLGPARFAHIETCAEEVCKAFKRTEELQDHLTTLRTLDDILSDLRKQLSALNPEPPSESLATPESTPDSPEPSPARDQNSKKPDYQGLDVTKAKRLIQARESSIKSVRALIAKNSEKT</sequence>
<dbReference type="PANTHER" id="PTHR16301">
    <property type="entry name" value="IMPACT-RELATED"/>
    <property type="match status" value="1"/>
</dbReference>
<dbReference type="OrthoDB" id="69641at2759"/>
<comment type="similarity">
    <text evidence="1">Belongs to the IMPACT family.</text>
</comment>
<name>A0A9W8MVC9_9AGAR</name>